<name>A0ABQ9IET0_9NEOP</name>
<gene>
    <name evidence="1" type="ORF">PR048_007049</name>
</gene>
<accession>A0ABQ9IET0</accession>
<dbReference type="Gene3D" id="1.10.1450.10">
    <property type="entry name" value="Tetraspanin"/>
    <property type="match status" value="1"/>
</dbReference>
<sequence length="94" mass="10643">MFLQAKSWLNDFMFQMKCCGVDNGEDFNESPWGKSSERGSKKVPEACCILVGDMSKFTPKDPQCPVNPTESNSYYSKVMYNLKSVDSEKNDCGY</sequence>
<dbReference type="InterPro" id="IPR008952">
    <property type="entry name" value="Tetraspanin_EC2_sf"/>
</dbReference>
<dbReference type="EMBL" id="JARBHB010000002">
    <property type="protein sequence ID" value="KAJ8894398.1"/>
    <property type="molecule type" value="Genomic_DNA"/>
</dbReference>
<organism evidence="1 2">
    <name type="scientific">Dryococelus australis</name>
    <dbReference type="NCBI Taxonomy" id="614101"/>
    <lineage>
        <taxon>Eukaryota</taxon>
        <taxon>Metazoa</taxon>
        <taxon>Ecdysozoa</taxon>
        <taxon>Arthropoda</taxon>
        <taxon>Hexapoda</taxon>
        <taxon>Insecta</taxon>
        <taxon>Pterygota</taxon>
        <taxon>Neoptera</taxon>
        <taxon>Polyneoptera</taxon>
        <taxon>Phasmatodea</taxon>
        <taxon>Verophasmatodea</taxon>
        <taxon>Anareolatae</taxon>
        <taxon>Phasmatidae</taxon>
        <taxon>Eurycanthinae</taxon>
        <taxon>Dryococelus</taxon>
    </lineage>
</organism>
<comment type="caution">
    <text evidence="1">The sequence shown here is derived from an EMBL/GenBank/DDBJ whole genome shotgun (WGS) entry which is preliminary data.</text>
</comment>
<dbReference type="Proteomes" id="UP001159363">
    <property type="component" value="Chromosome 2"/>
</dbReference>
<keyword evidence="2" id="KW-1185">Reference proteome</keyword>
<evidence type="ECO:0000313" key="2">
    <source>
        <dbReference type="Proteomes" id="UP001159363"/>
    </source>
</evidence>
<proteinExistence type="predicted"/>
<dbReference type="SUPFAM" id="SSF48652">
    <property type="entry name" value="Tetraspanin"/>
    <property type="match status" value="1"/>
</dbReference>
<evidence type="ECO:0000313" key="1">
    <source>
        <dbReference type="EMBL" id="KAJ8894398.1"/>
    </source>
</evidence>
<protein>
    <submittedName>
        <fullName evidence="1">Uncharacterized protein</fullName>
    </submittedName>
</protein>
<reference evidence="1 2" key="1">
    <citation type="submission" date="2023-02" db="EMBL/GenBank/DDBJ databases">
        <title>LHISI_Scaffold_Assembly.</title>
        <authorList>
            <person name="Stuart O.P."/>
            <person name="Cleave R."/>
            <person name="Magrath M.J.L."/>
            <person name="Mikheyev A.S."/>
        </authorList>
    </citation>
    <scope>NUCLEOTIDE SEQUENCE [LARGE SCALE GENOMIC DNA]</scope>
    <source>
        <strain evidence="1">Daus_M_001</strain>
        <tissue evidence="1">Leg muscle</tissue>
    </source>
</reference>